<feature type="domain" description="SET" evidence="1">
    <location>
        <begin position="42"/>
        <end position="270"/>
    </location>
</feature>
<dbReference type="InterPro" id="IPR001214">
    <property type="entry name" value="SET_dom"/>
</dbReference>
<dbReference type="RefSeq" id="XP_049266544.1">
    <property type="nucleotide sequence ID" value="XM_049405133.1"/>
</dbReference>
<dbReference type="EMBL" id="JAGSYN010000020">
    <property type="protein sequence ID" value="KAG7666316.1"/>
    <property type="molecule type" value="Genomic_DNA"/>
</dbReference>
<comment type="caution">
    <text evidence="2">The sequence shown here is derived from an EMBL/GenBank/DDBJ whole genome shotgun (WGS) entry which is preliminary data.</text>
</comment>
<gene>
    <name evidence="2" type="ORF">J8A68_000153</name>
</gene>
<keyword evidence="3" id="KW-1185">Reference proteome</keyword>
<sequence length="617" mass="72072">MSKSDSQKDPTQQLLELLSNEVYIFPNDENSNRQFHDDIDNENIEVIGKQLKPGDRRIVAKRDISNGDKPMAFEYKSVLFFNEYEVNGKNIDFRVPHSIKKYESVLKPFIDKSMVSLPEEDKLTLRFLFRFYLCYLEDSKFKERVNNLCTMQSHQRANGEHARELTSMKNIMVNIIKEFYGRNYNQSTQIPSNKRQWRFIENLIAITIINCNKLHDHTNMEIGLGLDPTFSLINHSCLSNSVLTYKDSSTYELTCTLPIRKGEEITVSYVETCLPRELRRSRIFTTYYFHCNCRLCQLVYDPFFSHYCQKCRSRLKSSSLKSVLWLFESQDELMEPICPCCNAKLDLQVYKKNFNTRLFFLAFILLGKTDLALDNETYMKYLSNELHTLVKKKPWNYIIKLLDDSYTEVLVPQSRLPFFSSLLEDVILEQVFPLFTFPFNIVYCVLENSASVDIGEEGDFQKAVEHLRIEARKLFLINIPSDLCSQLRITGSVYQDLVKQIAEVVKMYNELTMVSSTSLHQTVEFIHVLCSCGFFFGKQLSIPQERECLEDMMILFQSTASRCESNDAKGKRNEYCLNTFFKFANIRVEWMPNGIGIYNAIGELVTLFYTFDLDDIL</sequence>
<organism evidence="2 3">
    <name type="scientific">[Candida] subhashii</name>
    <dbReference type="NCBI Taxonomy" id="561895"/>
    <lineage>
        <taxon>Eukaryota</taxon>
        <taxon>Fungi</taxon>
        <taxon>Dikarya</taxon>
        <taxon>Ascomycota</taxon>
        <taxon>Saccharomycotina</taxon>
        <taxon>Pichiomycetes</taxon>
        <taxon>Debaryomycetaceae</taxon>
        <taxon>Spathaspora</taxon>
    </lineage>
</organism>
<evidence type="ECO:0000313" key="2">
    <source>
        <dbReference type="EMBL" id="KAG7666316.1"/>
    </source>
</evidence>
<dbReference type="GeneID" id="73466954"/>
<dbReference type="PANTHER" id="PTHR12197:SF251">
    <property type="entry name" value="EG:BACR7C10.4 PROTEIN"/>
    <property type="match status" value="1"/>
</dbReference>
<proteinExistence type="predicted"/>
<dbReference type="PANTHER" id="PTHR12197">
    <property type="entry name" value="HISTONE-LYSINE N-METHYLTRANSFERASE SMYD"/>
    <property type="match status" value="1"/>
</dbReference>
<dbReference type="Proteomes" id="UP000694255">
    <property type="component" value="Unassembled WGS sequence"/>
</dbReference>
<dbReference type="OrthoDB" id="5945798at2759"/>
<dbReference type="PROSITE" id="PS50280">
    <property type="entry name" value="SET"/>
    <property type="match status" value="1"/>
</dbReference>
<evidence type="ECO:0000259" key="1">
    <source>
        <dbReference type="PROSITE" id="PS50280"/>
    </source>
</evidence>
<dbReference type="Pfam" id="PF00856">
    <property type="entry name" value="SET"/>
    <property type="match status" value="1"/>
</dbReference>
<evidence type="ECO:0000313" key="3">
    <source>
        <dbReference type="Proteomes" id="UP000694255"/>
    </source>
</evidence>
<dbReference type="GO" id="GO:0005634">
    <property type="term" value="C:nucleus"/>
    <property type="evidence" value="ECO:0007669"/>
    <property type="project" value="TreeGrafter"/>
</dbReference>
<dbReference type="CDD" id="cd20071">
    <property type="entry name" value="SET_SMYD"/>
    <property type="match status" value="1"/>
</dbReference>
<name>A0A8J5USE0_9ASCO</name>
<accession>A0A8J5USE0</accession>
<dbReference type="AlphaFoldDB" id="A0A8J5USE0"/>
<protein>
    <recommendedName>
        <fullName evidence="1">SET domain-containing protein</fullName>
    </recommendedName>
</protein>
<reference evidence="2 3" key="1">
    <citation type="journal article" date="2021" name="DNA Res.">
        <title>Genome analysis of Candida subhashii reveals its hybrid nature and dual mitochondrial genome conformations.</title>
        <authorList>
            <person name="Mixao V."/>
            <person name="Hegedusova E."/>
            <person name="Saus E."/>
            <person name="Pryszcz L.P."/>
            <person name="Cillingova A."/>
            <person name="Nosek J."/>
            <person name="Gabaldon T."/>
        </authorList>
    </citation>
    <scope>NUCLEOTIDE SEQUENCE [LARGE SCALE GENOMIC DNA]</scope>
    <source>
        <strain evidence="2 3">CBS 10753</strain>
    </source>
</reference>
<dbReference type="InterPro" id="IPR050869">
    <property type="entry name" value="H3K4_H4K5_MeTrfase"/>
</dbReference>